<accession>A0A0D2KXB6</accession>
<dbReference type="AlphaFoldDB" id="A0A0D2KXB6"/>
<dbReference type="GeneID" id="27708752"/>
<dbReference type="SUPFAM" id="SSF50129">
    <property type="entry name" value="GroES-like"/>
    <property type="match status" value="1"/>
</dbReference>
<dbReference type="RefSeq" id="XP_016635576.1">
    <property type="nucleotide sequence ID" value="XM_016773519.1"/>
</dbReference>
<reference evidence="4 5" key="1">
    <citation type="submission" date="2015-01" db="EMBL/GenBank/DDBJ databases">
        <title>The Genome Sequence of Fonsecaea multimorphosa CBS 102226.</title>
        <authorList>
            <consortium name="The Broad Institute Genomics Platform"/>
            <person name="Cuomo C."/>
            <person name="de Hoog S."/>
            <person name="Gorbushina A."/>
            <person name="Stielow B."/>
            <person name="Teixiera M."/>
            <person name="Abouelleil A."/>
            <person name="Chapman S.B."/>
            <person name="Priest M."/>
            <person name="Young S.K."/>
            <person name="Wortman J."/>
            <person name="Nusbaum C."/>
            <person name="Birren B."/>
        </authorList>
    </citation>
    <scope>NUCLEOTIDE SEQUENCE [LARGE SCALE GENOMIC DNA]</scope>
    <source>
        <strain evidence="4 5">CBS 102226</strain>
    </source>
</reference>
<dbReference type="Pfam" id="PF08240">
    <property type="entry name" value="ADH_N"/>
    <property type="match status" value="1"/>
</dbReference>
<proteinExistence type="inferred from homology"/>
<evidence type="ECO:0000313" key="4">
    <source>
        <dbReference type="EMBL" id="KIY01454.1"/>
    </source>
</evidence>
<dbReference type="SMART" id="SM00829">
    <property type="entry name" value="PKS_ER"/>
    <property type="match status" value="1"/>
</dbReference>
<dbReference type="STRING" id="1442371.A0A0D2KXB6"/>
<dbReference type="VEuPathDB" id="FungiDB:Z520_03006"/>
<sequence length="353" mass="38092">MKAIVMQGGSKAALVEDRPLPNLRPGYLLVKVAAVALNPTDWKHIDWHNRPNLLCGCDYAGTVAAVGTNCSTSWKEGDRVCGMAHGGNKSQPEDGAFAEYIVAKADVQLKIPSHMSFAEAATLGVGILTVGQGLYQAMGLKLPMEDEKEKDINKTTTGEYVLVYGGSTATGALGIQSLRASGYLPITTCSPHNFQYVASLGAVASFDYRRPDCAQAIKSYSHGNLRYAWDCISTERSAQICAEALASAGEGDLRYGCLLPIDFPRKDVRVTHTLAYTAIGEPFDQGWAKLAAGDTEDFKFAQKWVAVAQRLLERGLLKPHEPRIQPGGLEGVVEGLDILRNDSVSGQKLVYQL</sequence>
<dbReference type="InterPro" id="IPR036291">
    <property type="entry name" value="NAD(P)-bd_dom_sf"/>
</dbReference>
<dbReference type="GO" id="GO:0016651">
    <property type="term" value="F:oxidoreductase activity, acting on NAD(P)H"/>
    <property type="evidence" value="ECO:0007669"/>
    <property type="project" value="InterPro"/>
</dbReference>
<dbReference type="Gene3D" id="3.40.50.720">
    <property type="entry name" value="NAD(P)-binding Rossmann-like Domain"/>
    <property type="match status" value="1"/>
</dbReference>
<organism evidence="4 5">
    <name type="scientific">Fonsecaea multimorphosa CBS 102226</name>
    <dbReference type="NCBI Taxonomy" id="1442371"/>
    <lineage>
        <taxon>Eukaryota</taxon>
        <taxon>Fungi</taxon>
        <taxon>Dikarya</taxon>
        <taxon>Ascomycota</taxon>
        <taxon>Pezizomycotina</taxon>
        <taxon>Eurotiomycetes</taxon>
        <taxon>Chaetothyriomycetidae</taxon>
        <taxon>Chaetothyriales</taxon>
        <taxon>Herpotrichiellaceae</taxon>
        <taxon>Fonsecaea</taxon>
    </lineage>
</organism>
<dbReference type="PANTHER" id="PTHR45348">
    <property type="entry name" value="HYPOTHETICAL OXIDOREDUCTASE (EUROFUNG)"/>
    <property type="match status" value="1"/>
</dbReference>
<dbReference type="Gene3D" id="3.90.180.10">
    <property type="entry name" value="Medium-chain alcohol dehydrogenases, catalytic domain"/>
    <property type="match status" value="1"/>
</dbReference>
<dbReference type="Proteomes" id="UP000053411">
    <property type="component" value="Unassembled WGS sequence"/>
</dbReference>
<keyword evidence="2" id="KW-0560">Oxidoreductase</keyword>
<dbReference type="PANTHER" id="PTHR45348:SF2">
    <property type="entry name" value="ZINC-TYPE ALCOHOL DEHYDROGENASE-LIKE PROTEIN C2E1P3.01"/>
    <property type="match status" value="1"/>
</dbReference>
<comment type="similarity">
    <text evidence="1">Belongs to the zinc-containing alcohol dehydrogenase family.</text>
</comment>
<dbReference type="InterPro" id="IPR047122">
    <property type="entry name" value="Trans-enoyl_RdTase-like"/>
</dbReference>
<dbReference type="SUPFAM" id="SSF51735">
    <property type="entry name" value="NAD(P)-binding Rossmann-fold domains"/>
    <property type="match status" value="1"/>
</dbReference>
<protein>
    <recommendedName>
        <fullName evidence="3">Enoyl reductase (ER) domain-containing protein</fullName>
    </recommendedName>
</protein>
<feature type="domain" description="Enoyl reductase (ER)" evidence="3">
    <location>
        <begin position="9"/>
        <end position="350"/>
    </location>
</feature>
<gene>
    <name evidence="4" type="ORF">Z520_03006</name>
</gene>
<evidence type="ECO:0000256" key="1">
    <source>
        <dbReference type="ARBA" id="ARBA00008072"/>
    </source>
</evidence>
<evidence type="ECO:0000313" key="5">
    <source>
        <dbReference type="Proteomes" id="UP000053411"/>
    </source>
</evidence>
<evidence type="ECO:0000259" key="3">
    <source>
        <dbReference type="SMART" id="SM00829"/>
    </source>
</evidence>
<keyword evidence="5" id="KW-1185">Reference proteome</keyword>
<dbReference type="InterPro" id="IPR020843">
    <property type="entry name" value="ER"/>
</dbReference>
<dbReference type="InterPro" id="IPR013154">
    <property type="entry name" value="ADH-like_N"/>
</dbReference>
<name>A0A0D2KXB6_9EURO</name>
<dbReference type="OrthoDB" id="48317at2759"/>
<dbReference type="EMBL" id="KN848065">
    <property type="protein sequence ID" value="KIY01454.1"/>
    <property type="molecule type" value="Genomic_DNA"/>
</dbReference>
<evidence type="ECO:0000256" key="2">
    <source>
        <dbReference type="ARBA" id="ARBA00023002"/>
    </source>
</evidence>
<dbReference type="CDD" id="cd08249">
    <property type="entry name" value="enoyl_reductase_like"/>
    <property type="match status" value="1"/>
</dbReference>
<dbReference type="InterPro" id="IPR011032">
    <property type="entry name" value="GroES-like_sf"/>
</dbReference>